<dbReference type="PANTHER" id="PTHR43415">
    <property type="entry name" value="SPERMIDINE N(1)-ACETYLTRANSFERASE"/>
    <property type="match status" value="1"/>
</dbReference>
<dbReference type="PANTHER" id="PTHR43415:SF3">
    <property type="entry name" value="GNAT-FAMILY ACETYLTRANSFERASE"/>
    <property type="match status" value="1"/>
</dbReference>
<dbReference type="NCBIfam" id="TIGR03585">
    <property type="entry name" value="PseH"/>
    <property type="match status" value="1"/>
</dbReference>
<evidence type="ECO:0000313" key="2">
    <source>
        <dbReference type="EMBL" id="OEE58905.1"/>
    </source>
</evidence>
<dbReference type="EMBL" id="AJWN02000090">
    <property type="protein sequence ID" value="OEE58905.1"/>
    <property type="molecule type" value="Genomic_DNA"/>
</dbReference>
<protein>
    <submittedName>
        <fullName evidence="2">UDP-4-amino-4, 6-dideoxy-N-acetyl-beta-L-altrosamine N-acetyltransferase</fullName>
    </submittedName>
</protein>
<feature type="domain" description="N-acetyltransferase" evidence="1">
    <location>
        <begin position="12"/>
        <end position="168"/>
    </location>
</feature>
<evidence type="ECO:0000259" key="1">
    <source>
        <dbReference type="PROSITE" id="PS51186"/>
    </source>
</evidence>
<dbReference type="PROSITE" id="PS51186">
    <property type="entry name" value="GNAT"/>
    <property type="match status" value="1"/>
</dbReference>
<dbReference type="Gene3D" id="3.40.630.30">
    <property type="match status" value="1"/>
</dbReference>
<dbReference type="GO" id="GO:0016747">
    <property type="term" value="F:acyltransferase activity, transferring groups other than amino-acyl groups"/>
    <property type="evidence" value="ECO:0007669"/>
    <property type="project" value="InterPro"/>
</dbReference>
<organism evidence="2 3">
    <name type="scientific">Enterovibrio norvegicus FF-454</name>
    <dbReference type="NCBI Taxonomy" id="1185651"/>
    <lineage>
        <taxon>Bacteria</taxon>
        <taxon>Pseudomonadati</taxon>
        <taxon>Pseudomonadota</taxon>
        <taxon>Gammaproteobacteria</taxon>
        <taxon>Vibrionales</taxon>
        <taxon>Vibrionaceae</taxon>
        <taxon>Enterovibrio</taxon>
    </lineage>
</organism>
<sequence>MSERTPCDNTKTTLRPMTEADLAMVRVWRNDPAVRQFMFTQHDINAEEHRCWFTGIADDQTKRFLIALVDGTPIGMVSFTHIDATSGSAEWGFYKDPGLPTGTGIHLLQAALVYGFTNLALRQIDSRVLCTNSKVLHLHHKLSFRKDESVAVLQNDCGDAISYCVFHLSREQWTRSANHLTEY</sequence>
<proteinExistence type="predicted"/>
<name>A0A1E5C066_9GAMM</name>
<dbReference type="InterPro" id="IPR016181">
    <property type="entry name" value="Acyl_CoA_acyltransferase"/>
</dbReference>
<reference evidence="2 3" key="1">
    <citation type="journal article" date="2012" name="Science">
        <title>Ecological populations of bacteria act as socially cohesive units of antibiotic production and resistance.</title>
        <authorList>
            <person name="Cordero O.X."/>
            <person name="Wildschutte H."/>
            <person name="Kirkup B."/>
            <person name="Proehl S."/>
            <person name="Ngo L."/>
            <person name="Hussain F."/>
            <person name="Le Roux F."/>
            <person name="Mincer T."/>
            <person name="Polz M.F."/>
        </authorList>
    </citation>
    <scope>NUCLEOTIDE SEQUENCE [LARGE SCALE GENOMIC DNA]</scope>
    <source>
        <strain evidence="2 3">FF-454</strain>
    </source>
</reference>
<dbReference type="AlphaFoldDB" id="A0A1E5C066"/>
<dbReference type="InterPro" id="IPR000182">
    <property type="entry name" value="GNAT_dom"/>
</dbReference>
<comment type="caution">
    <text evidence="2">The sequence shown here is derived from an EMBL/GenBank/DDBJ whole genome shotgun (WGS) entry which is preliminary data.</text>
</comment>
<keyword evidence="3" id="KW-1185">Reference proteome</keyword>
<dbReference type="InterPro" id="IPR020036">
    <property type="entry name" value="PseH"/>
</dbReference>
<dbReference type="Pfam" id="PF13302">
    <property type="entry name" value="Acetyltransf_3"/>
    <property type="match status" value="1"/>
</dbReference>
<evidence type="ECO:0000313" key="3">
    <source>
        <dbReference type="Proteomes" id="UP000095039"/>
    </source>
</evidence>
<dbReference type="RefSeq" id="WP_016961132.1">
    <property type="nucleotide sequence ID" value="NZ_AJWN02000090.1"/>
</dbReference>
<dbReference type="SUPFAM" id="SSF55729">
    <property type="entry name" value="Acyl-CoA N-acyltransferases (Nat)"/>
    <property type="match status" value="1"/>
</dbReference>
<gene>
    <name evidence="2" type="ORF">A1OK_02550</name>
</gene>
<accession>A0A1E5C066</accession>
<dbReference type="Proteomes" id="UP000095039">
    <property type="component" value="Unassembled WGS sequence"/>
</dbReference>